<reference evidence="1 2" key="1">
    <citation type="submission" date="2024-09" db="EMBL/GenBank/DDBJ databases">
        <authorList>
            <person name="Sun Q."/>
            <person name="Mori K."/>
        </authorList>
    </citation>
    <scope>NUCLEOTIDE SEQUENCE [LARGE SCALE GENOMIC DNA]</scope>
    <source>
        <strain evidence="1 2">JCM 13503</strain>
    </source>
</reference>
<proteinExistence type="predicted"/>
<comment type="caution">
    <text evidence="1">The sequence shown here is derived from an EMBL/GenBank/DDBJ whole genome shotgun (WGS) entry which is preliminary data.</text>
</comment>
<dbReference type="Proteomes" id="UP001589733">
    <property type="component" value="Unassembled WGS sequence"/>
</dbReference>
<gene>
    <name evidence="1" type="ORF">ACFFLM_21055</name>
</gene>
<sequence>MQDREQVGDRRWRWLGAVALGLLMGHAQATSPLLPSPRAVPGSPLFQATPMNPSARTDPRLNAVRPVLELLITLQQLADPALSLTPSQRDSLRLLLALPQSLPALEMNDASRLNAAVNAELSAPQRQYLERVRAAQDARLRTLLTRARLAAPDGPPQIARLAYGQWLGADTVTALLTDSGSATITRLVRAAALRTAAALKL</sequence>
<protein>
    <recommendedName>
        <fullName evidence="3">DUF3106 domain-containing protein</fullName>
    </recommendedName>
</protein>
<dbReference type="RefSeq" id="WP_380015274.1">
    <property type="nucleotide sequence ID" value="NZ_JBHLYR010000062.1"/>
</dbReference>
<evidence type="ECO:0008006" key="3">
    <source>
        <dbReference type="Google" id="ProtNLM"/>
    </source>
</evidence>
<keyword evidence="2" id="KW-1185">Reference proteome</keyword>
<name>A0ABV6B7R3_9DEIO</name>
<evidence type="ECO:0000313" key="2">
    <source>
        <dbReference type="Proteomes" id="UP001589733"/>
    </source>
</evidence>
<organism evidence="1 2">
    <name type="scientific">Deinococcus oregonensis</name>
    <dbReference type="NCBI Taxonomy" id="1805970"/>
    <lineage>
        <taxon>Bacteria</taxon>
        <taxon>Thermotogati</taxon>
        <taxon>Deinococcota</taxon>
        <taxon>Deinococci</taxon>
        <taxon>Deinococcales</taxon>
        <taxon>Deinococcaceae</taxon>
        <taxon>Deinococcus</taxon>
    </lineage>
</organism>
<dbReference type="EMBL" id="JBHLYR010000062">
    <property type="protein sequence ID" value="MFB9994448.1"/>
    <property type="molecule type" value="Genomic_DNA"/>
</dbReference>
<evidence type="ECO:0000313" key="1">
    <source>
        <dbReference type="EMBL" id="MFB9994448.1"/>
    </source>
</evidence>
<accession>A0ABV6B7R3</accession>